<comment type="caution">
    <text evidence="2">The sequence shown here is derived from an EMBL/GenBank/DDBJ whole genome shotgun (WGS) entry which is preliminary data.</text>
</comment>
<feature type="transmembrane region" description="Helical" evidence="1">
    <location>
        <begin position="123"/>
        <end position="144"/>
    </location>
</feature>
<keyword evidence="3" id="KW-1185">Reference proteome</keyword>
<evidence type="ECO:0000256" key="1">
    <source>
        <dbReference type="SAM" id="Phobius"/>
    </source>
</evidence>
<keyword evidence="1" id="KW-0812">Transmembrane</keyword>
<keyword evidence="1" id="KW-0472">Membrane</keyword>
<proteinExistence type="predicted"/>
<feature type="transmembrane region" description="Helical" evidence="1">
    <location>
        <begin position="53"/>
        <end position="76"/>
    </location>
</feature>
<gene>
    <name evidence="2" type="ORF">D3870_07870</name>
</gene>
<name>A0A418X0E7_9BURK</name>
<accession>A0A418X0E7</accession>
<dbReference type="AlphaFoldDB" id="A0A418X0E7"/>
<feature type="transmembrane region" description="Helical" evidence="1">
    <location>
        <begin position="12"/>
        <end position="33"/>
    </location>
</feature>
<evidence type="ECO:0000313" key="2">
    <source>
        <dbReference type="EMBL" id="RJG05946.1"/>
    </source>
</evidence>
<protein>
    <submittedName>
        <fullName evidence="2">Uncharacterized protein</fullName>
    </submittedName>
</protein>
<evidence type="ECO:0000313" key="3">
    <source>
        <dbReference type="Proteomes" id="UP000285190"/>
    </source>
</evidence>
<keyword evidence="1" id="KW-1133">Transmembrane helix</keyword>
<feature type="transmembrane region" description="Helical" evidence="1">
    <location>
        <begin position="83"/>
        <end position="103"/>
    </location>
</feature>
<organism evidence="2 3">
    <name type="scientific">Noviherbaspirillum cavernae</name>
    <dbReference type="NCBI Taxonomy" id="2320862"/>
    <lineage>
        <taxon>Bacteria</taxon>
        <taxon>Pseudomonadati</taxon>
        <taxon>Pseudomonadota</taxon>
        <taxon>Betaproteobacteria</taxon>
        <taxon>Burkholderiales</taxon>
        <taxon>Oxalobacteraceae</taxon>
        <taxon>Noviherbaspirillum</taxon>
    </lineage>
</organism>
<dbReference type="Proteomes" id="UP000285190">
    <property type="component" value="Unassembled WGS sequence"/>
</dbReference>
<reference evidence="2 3" key="1">
    <citation type="submission" date="2018-09" db="EMBL/GenBank/DDBJ databases">
        <authorList>
            <person name="Zhu H."/>
        </authorList>
    </citation>
    <scope>NUCLEOTIDE SEQUENCE [LARGE SCALE GENOMIC DNA]</scope>
    <source>
        <strain evidence="2 3">K2R10-39</strain>
    </source>
</reference>
<dbReference type="EMBL" id="QYUN01000002">
    <property type="protein sequence ID" value="RJG05946.1"/>
    <property type="molecule type" value="Genomic_DNA"/>
</dbReference>
<sequence>MRESWPWVVGPLAIGFMTPSLVVFVLAVGVGGQTIGPAFKDILGRQFAEGHNLFLLAVWSLIPFVVLSAILLFLPAGFSRRRVAWLSIFGLLGALGLMVPIHWSVWEPVYSGRDVSSTAVVAFVPLPFMCVFTMFLGLGVGWLVTKAPWFQLERPGAIGTKPAAPDRGGK</sequence>